<dbReference type="RefSeq" id="WP_117988424.1">
    <property type="nucleotide sequence ID" value="NZ_CABMFG010000044.1"/>
</dbReference>
<dbReference type="InterPro" id="IPR004433">
    <property type="entry name" value="MenaQ_synth_MenD"/>
</dbReference>
<evidence type="ECO:0000259" key="6">
    <source>
        <dbReference type="Pfam" id="PF02776"/>
    </source>
</evidence>
<feature type="domain" description="Thiamine pyrophosphate enzyme N-terminal TPP-binding" evidence="6">
    <location>
        <begin position="11"/>
        <end position="120"/>
    </location>
</feature>
<evidence type="ECO:0000256" key="4">
    <source>
        <dbReference type="ARBA" id="ARBA00023052"/>
    </source>
</evidence>
<dbReference type="SUPFAM" id="SSF52518">
    <property type="entry name" value="Thiamin diphosphate-binding fold (THDP-binding)"/>
    <property type="match status" value="2"/>
</dbReference>
<evidence type="ECO:0000256" key="1">
    <source>
        <dbReference type="ARBA" id="ARBA00022679"/>
    </source>
</evidence>
<dbReference type="InterPro" id="IPR029061">
    <property type="entry name" value="THDP-binding"/>
</dbReference>
<dbReference type="PIRSF" id="PIRSF004983">
    <property type="entry name" value="MenD"/>
    <property type="match status" value="1"/>
</dbReference>
<evidence type="ECO:0000256" key="3">
    <source>
        <dbReference type="ARBA" id="ARBA00022842"/>
    </source>
</evidence>
<keyword evidence="2" id="KW-0479">Metal-binding</keyword>
<dbReference type="PANTHER" id="PTHR42916:SF1">
    <property type="entry name" value="PROTEIN PHYLLO, CHLOROPLASTIC"/>
    <property type="match status" value="1"/>
</dbReference>
<keyword evidence="4" id="KW-0786">Thiamine pyrophosphate</keyword>
<dbReference type="GO" id="GO:0009234">
    <property type="term" value="P:menaquinone biosynthetic process"/>
    <property type="evidence" value="ECO:0007669"/>
    <property type="project" value="InterPro"/>
</dbReference>
<dbReference type="AlphaFoldDB" id="A0A413GZN2"/>
<dbReference type="GO" id="GO:0046872">
    <property type="term" value="F:metal ion binding"/>
    <property type="evidence" value="ECO:0007669"/>
    <property type="project" value="UniProtKB-KW"/>
</dbReference>
<dbReference type="EMBL" id="QSCF01000044">
    <property type="protein sequence ID" value="RGX76553.1"/>
    <property type="molecule type" value="Genomic_DNA"/>
</dbReference>
<evidence type="ECO:0000256" key="5">
    <source>
        <dbReference type="ARBA" id="ARBA00023211"/>
    </source>
</evidence>
<protein>
    <submittedName>
        <fullName evidence="7">2-succinyl-5-enolpyruvyl-6-hydroxy-3-cyclohexene-1-carboxylic-acid synthase</fullName>
        <ecNumber evidence="7">2.2.1.9</ecNumber>
    </submittedName>
</protein>
<keyword evidence="5" id="KW-0464">Manganese</keyword>
<dbReference type="OrthoDB" id="9791859at2"/>
<dbReference type="EC" id="2.2.1.9" evidence="7"/>
<proteinExistence type="predicted"/>
<accession>A0A413GZN2</accession>
<keyword evidence="3" id="KW-0460">Magnesium</keyword>
<dbReference type="PANTHER" id="PTHR42916">
    <property type="entry name" value="2-SUCCINYL-5-ENOLPYRUVYL-6-HYDROXY-3-CYCLOHEXENE-1-CARBOXYLATE SYNTHASE"/>
    <property type="match status" value="1"/>
</dbReference>
<gene>
    <name evidence="7" type="primary">menD</name>
    <name evidence="7" type="ORF">DXA68_19795</name>
</gene>
<name>A0A413GZN2_9BACE</name>
<dbReference type="GO" id="GO:0030976">
    <property type="term" value="F:thiamine pyrophosphate binding"/>
    <property type="evidence" value="ECO:0007669"/>
    <property type="project" value="InterPro"/>
</dbReference>
<evidence type="ECO:0000256" key="2">
    <source>
        <dbReference type="ARBA" id="ARBA00022723"/>
    </source>
</evidence>
<keyword evidence="1 7" id="KW-0808">Transferase</keyword>
<organism evidence="7 8">
    <name type="scientific">Bacteroides stercorirosoris</name>
    <dbReference type="NCBI Taxonomy" id="871324"/>
    <lineage>
        <taxon>Bacteria</taxon>
        <taxon>Pseudomonadati</taxon>
        <taxon>Bacteroidota</taxon>
        <taxon>Bacteroidia</taxon>
        <taxon>Bacteroidales</taxon>
        <taxon>Bacteroidaceae</taxon>
        <taxon>Bacteroides</taxon>
    </lineage>
</organism>
<dbReference type="Gene3D" id="3.40.50.1220">
    <property type="entry name" value="TPP-binding domain"/>
    <property type="match status" value="1"/>
</dbReference>
<comment type="caution">
    <text evidence="7">The sequence shown here is derived from an EMBL/GenBank/DDBJ whole genome shotgun (WGS) entry which is preliminary data.</text>
</comment>
<sequence length="587" mass="66707">MFSTKKNVLQLLSLLKAHSIKRFVVSPGSRHIPIVLSMESDPFFELYSVVDERSASFFALGLIQRFEEPVGVICTSGTASANYCSAISEAYYQELPLLVLTADRLPCLLDQHEDQMIHQSTMYVNVTKYVANLPVVNTLQDEWYNNRLINEALLELNHHGTGPVQINIPVADHMDDFTVTELPRQRKINRYDLSVPEEFWKKIANRLSDKKIIIVCGEGNPLKEMELKALDSFCQKFDCIILSDKISNCHHRYAVENAFPTLQAMSHGDVEETIPDVIISIRSNYSFNPEFKSFVKRCASTKIENWYVSASGKIIDPFQCLTDVFEMNEFIFFSKISQAKEDILINHQYAELWTIISSSIEEPIVPYGHIYTIGKFLNNIPDDCILHLSNSNSVRIAQLYSISPSIEVHCNRGTDGIDGCMSTMVGYASGTDKPVFLMIGDLTFFYDMNALWNRQLGKNVRIILSNNDGGAIMHMPKRPELATSLLPNYISAQHHTSAKAWVEDRGFTYLSAHNEKEVEEGVRKLTDLSVEGPVILEVFTDMLEDTKIFKGYYATIRRSTLEDKLKHKAIVVKRRIFNALGIKEELK</sequence>
<dbReference type="GO" id="GO:0070204">
    <property type="term" value="F:2-succinyl-5-enolpyruvyl-6-hydroxy-3-cyclohexene-1-carboxylic-acid synthase activity"/>
    <property type="evidence" value="ECO:0007669"/>
    <property type="project" value="UniProtKB-EC"/>
</dbReference>
<evidence type="ECO:0000313" key="7">
    <source>
        <dbReference type="EMBL" id="RGX76553.1"/>
    </source>
</evidence>
<dbReference type="NCBIfam" id="TIGR00173">
    <property type="entry name" value="menD"/>
    <property type="match status" value="1"/>
</dbReference>
<dbReference type="CDD" id="cd07037">
    <property type="entry name" value="TPP_PYR_MenD"/>
    <property type="match status" value="1"/>
</dbReference>
<dbReference type="Proteomes" id="UP000286075">
    <property type="component" value="Unassembled WGS sequence"/>
</dbReference>
<dbReference type="InterPro" id="IPR012001">
    <property type="entry name" value="Thiamin_PyroP_enz_TPP-bd_dom"/>
</dbReference>
<evidence type="ECO:0000313" key="8">
    <source>
        <dbReference type="Proteomes" id="UP000286075"/>
    </source>
</evidence>
<dbReference type="Pfam" id="PF02776">
    <property type="entry name" value="TPP_enzyme_N"/>
    <property type="match status" value="1"/>
</dbReference>
<dbReference type="Gene3D" id="3.40.50.970">
    <property type="match status" value="2"/>
</dbReference>
<reference evidence="7 8" key="1">
    <citation type="submission" date="2018-08" db="EMBL/GenBank/DDBJ databases">
        <title>A genome reference for cultivated species of the human gut microbiota.</title>
        <authorList>
            <person name="Zou Y."/>
            <person name="Xue W."/>
            <person name="Luo G."/>
        </authorList>
    </citation>
    <scope>NUCLEOTIDE SEQUENCE [LARGE SCALE GENOMIC DNA]</scope>
    <source>
        <strain evidence="7 8">OF03-9BH</strain>
    </source>
</reference>